<evidence type="ECO:0000256" key="2">
    <source>
        <dbReference type="ARBA" id="ARBA00022723"/>
    </source>
</evidence>
<dbReference type="GO" id="GO:0008270">
    <property type="term" value="F:zinc ion binding"/>
    <property type="evidence" value="ECO:0007669"/>
    <property type="project" value="UniProtKB-KW"/>
</dbReference>
<dbReference type="GO" id="GO:0005634">
    <property type="term" value="C:nucleus"/>
    <property type="evidence" value="ECO:0007669"/>
    <property type="project" value="TreeGrafter"/>
</dbReference>
<sequence length="452" mass="49942">MIYEGHTSPTMAAAGSREMLRAWLPRGLQTGRPPWLTPWLQKVPRQQRQLFGVTFVYPKSNSRDLLHSHFAMTSCGPLRARGGNAHTGHRREDAETRAFQLHGRRALAFRMSQRAEPGSPAPSGDRGETAPAAAVLVPQHRREDWNFAEEREEVGGVAVGTFAAETDETANANMEPAPLVRVEPGNPSGQQHVGLPRRVPVPPSPDPLVQDRSLVRLERIPPVGLLPKGLPGPEAVRVRIAGEPTVDVLLELTKLGDCPPALTLLLSYLSPKDLCRVCVVSQAWRQAVLGDPCSDRRRKRFLEECRKLKKQMGKENVVRKSFSETPSSISRTGKSSPCKNLSNTDFSSGSGTSGSSETPYSPSKRKFLTFFEAGRRLNKDEHLTPCPHCSSPARVDRHTHRAECTGRSCHYYFCSRCLTPPHPNNPCSSVQGRLEQSAPVGSSKSRRNLRRL</sequence>
<feature type="region of interest" description="Disordered" evidence="6">
    <location>
        <begin position="428"/>
        <end position="452"/>
    </location>
</feature>
<feature type="domain" description="ZBR-type" evidence="7">
    <location>
        <begin position="382"/>
        <end position="430"/>
    </location>
</feature>
<dbReference type="AlphaFoldDB" id="A0A7R9A8R1"/>
<dbReference type="GO" id="GO:0045835">
    <property type="term" value="P:negative regulation of meiotic nuclear division"/>
    <property type="evidence" value="ECO:0007669"/>
    <property type="project" value="InterPro"/>
</dbReference>
<dbReference type="SUPFAM" id="SSF57850">
    <property type="entry name" value="RING/U-box"/>
    <property type="match status" value="1"/>
</dbReference>
<keyword evidence="5" id="KW-0862">Zinc</keyword>
<reference evidence="8" key="1">
    <citation type="submission" date="2020-11" db="EMBL/GenBank/DDBJ databases">
        <authorList>
            <person name="Tran Van P."/>
        </authorList>
    </citation>
    <scope>NUCLEOTIDE SEQUENCE</scope>
</reference>
<keyword evidence="2" id="KW-0479">Metal-binding</keyword>
<dbReference type="Gene3D" id="2.20.25.20">
    <property type="match status" value="1"/>
</dbReference>
<keyword evidence="4" id="KW-0833">Ubl conjugation pathway</keyword>
<dbReference type="EMBL" id="CAJPEV010002357">
    <property type="protein sequence ID" value="CAG0896630.1"/>
    <property type="molecule type" value="Genomic_DNA"/>
</dbReference>
<keyword evidence="9" id="KW-1185">Reference proteome</keyword>
<dbReference type="InterPro" id="IPR036047">
    <property type="entry name" value="F-box-like_dom_sf"/>
</dbReference>
<dbReference type="InterPro" id="IPR001810">
    <property type="entry name" value="F-box_dom"/>
</dbReference>
<accession>A0A7R9A8R1</accession>
<protein>
    <recommendedName>
        <fullName evidence="7">ZBR-type domain-containing protein</fullName>
    </recommendedName>
</protein>
<dbReference type="CDD" id="cd22086">
    <property type="entry name" value="F-box_EMI"/>
    <property type="match status" value="1"/>
</dbReference>
<dbReference type="OrthoDB" id="9984940at2759"/>
<feature type="compositionally biased region" description="Low complexity" evidence="6">
    <location>
        <begin position="347"/>
        <end position="361"/>
    </location>
</feature>
<evidence type="ECO:0000259" key="7">
    <source>
        <dbReference type="PROSITE" id="PS51872"/>
    </source>
</evidence>
<evidence type="ECO:0000313" key="8">
    <source>
        <dbReference type="EMBL" id="CAD7249553.1"/>
    </source>
</evidence>
<evidence type="ECO:0000256" key="1">
    <source>
        <dbReference type="ARBA" id="ARBA00004906"/>
    </source>
</evidence>
<evidence type="ECO:0000256" key="5">
    <source>
        <dbReference type="ARBA" id="ARBA00022833"/>
    </source>
</evidence>
<dbReference type="PANTHER" id="PTHR15493:SF9">
    <property type="entry name" value="GH14043P"/>
    <property type="match status" value="1"/>
</dbReference>
<dbReference type="SUPFAM" id="SSF81383">
    <property type="entry name" value="F-box domain"/>
    <property type="match status" value="1"/>
</dbReference>
<feature type="region of interest" description="Disordered" evidence="6">
    <location>
        <begin position="111"/>
        <end position="130"/>
    </location>
</feature>
<evidence type="ECO:0000256" key="4">
    <source>
        <dbReference type="ARBA" id="ARBA00022786"/>
    </source>
</evidence>
<proteinExistence type="predicted"/>
<dbReference type="UniPathway" id="UPA00143"/>
<dbReference type="Pfam" id="PF12937">
    <property type="entry name" value="F-box-like"/>
    <property type="match status" value="1"/>
</dbReference>
<dbReference type="InterPro" id="IPR044064">
    <property type="entry name" value="ZF_ZBR"/>
</dbReference>
<feature type="region of interest" description="Disordered" evidence="6">
    <location>
        <begin position="316"/>
        <end position="361"/>
    </location>
</feature>
<gene>
    <name evidence="8" type="ORF">DSTB1V02_LOCUS9343</name>
</gene>
<dbReference type="PANTHER" id="PTHR15493">
    <property type="entry name" value="F-BOX ONLY PROTEIN 5 AND 43"/>
    <property type="match status" value="1"/>
</dbReference>
<feature type="region of interest" description="Disordered" evidence="6">
    <location>
        <begin position="188"/>
        <end position="207"/>
    </location>
</feature>
<dbReference type="SMART" id="SM00647">
    <property type="entry name" value="IBR"/>
    <property type="match status" value="1"/>
</dbReference>
<dbReference type="GO" id="GO:0007088">
    <property type="term" value="P:regulation of mitotic nuclear division"/>
    <property type="evidence" value="ECO:0007669"/>
    <property type="project" value="InterPro"/>
</dbReference>
<dbReference type="Gene3D" id="1.20.1280.50">
    <property type="match status" value="1"/>
</dbReference>
<keyword evidence="3" id="KW-0863">Zinc-finger</keyword>
<name>A0A7R9A8R1_9CRUS</name>
<dbReference type="CDD" id="cd20348">
    <property type="entry name" value="BRcat_RBR_EMI"/>
    <property type="match status" value="1"/>
</dbReference>
<dbReference type="Proteomes" id="UP000677054">
    <property type="component" value="Unassembled WGS sequence"/>
</dbReference>
<comment type="pathway">
    <text evidence="1">Protein modification; protein ubiquitination.</text>
</comment>
<evidence type="ECO:0000313" key="9">
    <source>
        <dbReference type="Proteomes" id="UP000677054"/>
    </source>
</evidence>
<evidence type="ECO:0000256" key="3">
    <source>
        <dbReference type="ARBA" id="ARBA00022771"/>
    </source>
</evidence>
<dbReference type="GO" id="GO:0016567">
    <property type="term" value="P:protein ubiquitination"/>
    <property type="evidence" value="ECO:0007669"/>
    <property type="project" value="UniProtKB-UniPathway"/>
</dbReference>
<dbReference type="EMBL" id="LR901874">
    <property type="protein sequence ID" value="CAD7249553.1"/>
    <property type="molecule type" value="Genomic_DNA"/>
</dbReference>
<feature type="compositionally biased region" description="Polar residues" evidence="6">
    <location>
        <begin position="323"/>
        <end position="346"/>
    </location>
</feature>
<dbReference type="InterPro" id="IPR047147">
    <property type="entry name" value="FBX5_43"/>
</dbReference>
<dbReference type="InterPro" id="IPR002867">
    <property type="entry name" value="IBR_dom"/>
</dbReference>
<evidence type="ECO:0000256" key="6">
    <source>
        <dbReference type="SAM" id="MobiDB-lite"/>
    </source>
</evidence>
<dbReference type="PROSITE" id="PS51872">
    <property type="entry name" value="ZF_ZBR"/>
    <property type="match status" value="1"/>
</dbReference>
<organism evidence="8">
    <name type="scientific">Darwinula stevensoni</name>
    <dbReference type="NCBI Taxonomy" id="69355"/>
    <lineage>
        <taxon>Eukaryota</taxon>
        <taxon>Metazoa</taxon>
        <taxon>Ecdysozoa</taxon>
        <taxon>Arthropoda</taxon>
        <taxon>Crustacea</taxon>
        <taxon>Oligostraca</taxon>
        <taxon>Ostracoda</taxon>
        <taxon>Podocopa</taxon>
        <taxon>Podocopida</taxon>
        <taxon>Darwinulocopina</taxon>
        <taxon>Darwinuloidea</taxon>
        <taxon>Darwinulidae</taxon>
        <taxon>Darwinula</taxon>
    </lineage>
</organism>